<evidence type="ECO:0000259" key="15">
    <source>
        <dbReference type="Pfam" id="PF02721"/>
    </source>
</evidence>
<keyword evidence="7 14" id="KW-0862">Zinc</keyword>
<keyword evidence="8 14" id="KW-0238">DNA-binding</keyword>
<dbReference type="SUPFAM" id="SSF50249">
    <property type="entry name" value="Nucleic acid-binding proteins"/>
    <property type="match status" value="4"/>
</dbReference>
<evidence type="ECO:0000256" key="3">
    <source>
        <dbReference type="ARBA" id="ARBA00022705"/>
    </source>
</evidence>
<dbReference type="GO" id="GO:0006310">
    <property type="term" value="P:DNA recombination"/>
    <property type="evidence" value="ECO:0007669"/>
    <property type="project" value="UniProtKB-KW"/>
</dbReference>
<dbReference type="FunFam" id="2.40.50.140:FF:000064">
    <property type="entry name" value="Replication protein A subunit"/>
    <property type="match status" value="1"/>
</dbReference>
<evidence type="ECO:0000259" key="18">
    <source>
        <dbReference type="Pfam" id="PF16900"/>
    </source>
</evidence>
<dbReference type="Pfam" id="PF04057">
    <property type="entry name" value="Rep-A_N"/>
    <property type="match status" value="1"/>
</dbReference>
<protein>
    <recommendedName>
        <fullName evidence="14">Replication protein A subunit</fullName>
    </recommendedName>
</protein>
<dbReference type="FunFam" id="2.40.50.140:FF:000041">
    <property type="entry name" value="Replication protein A subunit"/>
    <property type="match status" value="1"/>
</dbReference>
<keyword evidence="4 14" id="KW-0479">Metal-binding</keyword>
<evidence type="ECO:0000256" key="1">
    <source>
        <dbReference type="ARBA" id="ARBA00004123"/>
    </source>
</evidence>
<gene>
    <name evidence="19" type="ORF">HRI_005044200</name>
</gene>
<evidence type="ECO:0000256" key="12">
    <source>
        <dbReference type="ARBA" id="ARBA00058063"/>
    </source>
</evidence>
<name>A0A9W7MVT0_HIBTR</name>
<sequence length="626" mass="70201">MAKSVSQDAIPTILANPSPDSSSDLPEIIVQVLDLKLTGNRYTFTASDGKMKLRAIFPSNMSSEIITGSVQNMGLVKILDYTLNDIPNKSEKYLIVTKCEVVSSALETEIKAEIKTEEPDPVLKKPKLEHEVKNEAKTDSNGIILKPKQEMVSRSAAQIVHEQRENMAPVARMAMTRRVHPLVSLNPYQGNWTIKVRLTSKGNMRTYKNARGEGCVFNVELTDEDGTQIQATMFNEAARKFYEKFQLGKVYYISRGTLKVANKQFKTVKNDYEMTLNENSVVEEAFDEETFIPEAKFNFVPIDQLGPYVNGRELVDIIGVVQSVTAVSNIKRKIDNENIPKRDMIVADETKKTVVVSLWNELANNVGQELFDLADKSPVVAIKSLKVSDFQGVSLSTLGKSKVLINPDIPEAKKLRSWYDLEGKGSSMANIGMGLSPSSRTGARSMYTDRVSLSHITGNPSLGDEKPAFFSIKAFVSLIRPEQAMWYCACKTCNKKVIETPGSGYWCEGCQKNDEECNLRYIMVSKISDTRGEAWVSAFNEEAEKIIGCSAEELDKLKSEQGDIDGYQQKLKEATWVPHLFRVSVTQKEYNNEKRQRITVRAVAPINFAEESKFLIEDIKKMMNSH</sequence>
<dbReference type="OrthoDB" id="1751331at2759"/>
<dbReference type="InterPro" id="IPR007199">
    <property type="entry name" value="Rep_factor-A_N"/>
</dbReference>
<evidence type="ECO:0000256" key="5">
    <source>
        <dbReference type="ARBA" id="ARBA00022763"/>
    </source>
</evidence>
<evidence type="ECO:0000256" key="13">
    <source>
        <dbReference type="ARBA" id="ARBA00065674"/>
    </source>
</evidence>
<dbReference type="GO" id="GO:0003677">
    <property type="term" value="F:DNA binding"/>
    <property type="evidence" value="ECO:0007669"/>
    <property type="project" value="UniProtKB-KW"/>
</dbReference>
<dbReference type="Pfam" id="PF16900">
    <property type="entry name" value="REPA_OB_2"/>
    <property type="match status" value="1"/>
</dbReference>
<proteinExistence type="inferred from homology"/>
<keyword evidence="11 14" id="KW-0539">Nucleus</keyword>
<dbReference type="GO" id="GO:0008270">
    <property type="term" value="F:zinc ion binding"/>
    <property type="evidence" value="ECO:0007669"/>
    <property type="project" value="UniProtKB-KW"/>
</dbReference>
<evidence type="ECO:0000256" key="2">
    <source>
        <dbReference type="ARBA" id="ARBA00005690"/>
    </source>
</evidence>
<comment type="subcellular location">
    <subcellularLocation>
        <location evidence="1 14">Nucleus</location>
    </subcellularLocation>
</comment>
<evidence type="ECO:0000256" key="9">
    <source>
        <dbReference type="ARBA" id="ARBA00023172"/>
    </source>
</evidence>
<keyword evidence="10" id="KW-0234">DNA repair</keyword>
<feature type="domain" description="Replication factor A C-terminal" evidence="17">
    <location>
        <begin position="469"/>
        <end position="615"/>
    </location>
</feature>
<dbReference type="InterPro" id="IPR004591">
    <property type="entry name" value="Rfa1"/>
</dbReference>
<dbReference type="InterPro" id="IPR013955">
    <property type="entry name" value="Rep_factor-A_C"/>
</dbReference>
<dbReference type="NCBIfam" id="TIGR00617">
    <property type="entry name" value="rpa1"/>
    <property type="match status" value="1"/>
</dbReference>
<comment type="function">
    <text evidence="12 14">Component of the replication protein A complex (RPA) required for DNA recombination, repair and replication. The activity of RPA is mediated by single-stranded DNA binding and protein interactions. Probably involved in repair of double-strand DNA breaks (DSBs) induced by genotoxic stresses.</text>
</comment>
<evidence type="ECO:0000256" key="10">
    <source>
        <dbReference type="ARBA" id="ARBA00023204"/>
    </source>
</evidence>
<dbReference type="GO" id="GO:0006281">
    <property type="term" value="P:DNA repair"/>
    <property type="evidence" value="ECO:0007669"/>
    <property type="project" value="UniProtKB-KW"/>
</dbReference>
<reference evidence="19" key="1">
    <citation type="submission" date="2023-05" db="EMBL/GenBank/DDBJ databases">
        <title>Genome and transcriptome analyses reveal genes involved in the formation of fine ridges on petal epidermal cells in Hibiscus trionum.</title>
        <authorList>
            <person name="Koshimizu S."/>
            <person name="Masuda S."/>
            <person name="Ishii T."/>
            <person name="Shirasu K."/>
            <person name="Hoshino A."/>
            <person name="Arita M."/>
        </authorList>
    </citation>
    <scope>NUCLEOTIDE SEQUENCE</scope>
    <source>
        <strain evidence="19">Hamamatsu line</strain>
    </source>
</reference>
<evidence type="ECO:0000256" key="11">
    <source>
        <dbReference type="ARBA" id="ARBA00023242"/>
    </source>
</evidence>
<evidence type="ECO:0000256" key="7">
    <source>
        <dbReference type="ARBA" id="ARBA00022833"/>
    </source>
</evidence>
<dbReference type="InterPro" id="IPR047192">
    <property type="entry name" value="Euk_RPA1_DBD_C"/>
</dbReference>
<dbReference type="Pfam" id="PF02721">
    <property type="entry name" value="DUF223"/>
    <property type="match status" value="1"/>
</dbReference>
<dbReference type="Proteomes" id="UP001165190">
    <property type="component" value="Unassembled WGS sequence"/>
</dbReference>
<dbReference type="InterPro" id="IPR003871">
    <property type="entry name" value="RFA1B/D_OB_1st"/>
</dbReference>
<evidence type="ECO:0000256" key="14">
    <source>
        <dbReference type="RuleBase" id="RU364130"/>
    </source>
</evidence>
<dbReference type="CDD" id="cd04475">
    <property type="entry name" value="RPA1_DBD_B"/>
    <property type="match status" value="1"/>
</dbReference>
<keyword evidence="9" id="KW-0233">DNA recombination</keyword>
<feature type="domain" description="Replication protein A OB" evidence="18">
    <location>
        <begin position="311"/>
        <end position="406"/>
    </location>
</feature>
<dbReference type="CDD" id="cd04476">
    <property type="entry name" value="RPA1_DBD_C"/>
    <property type="match status" value="1"/>
</dbReference>
<comment type="similarity">
    <text evidence="2 14">Belongs to the replication factor A protein 1 family.</text>
</comment>
<dbReference type="FunFam" id="2.40.50.140:FF:000090">
    <property type="entry name" value="Replication protein A subunit"/>
    <property type="match status" value="1"/>
</dbReference>
<keyword evidence="5" id="KW-0227">DNA damage</keyword>
<evidence type="ECO:0000259" key="17">
    <source>
        <dbReference type="Pfam" id="PF08646"/>
    </source>
</evidence>
<comment type="subunit">
    <text evidence="13 14">Heterotrimer of RPA1, RPA2 and RPA3 (canonical replication protein A complex).</text>
</comment>
<feature type="domain" description="Replication protein A 70 kDa DNA-binding subunit B/D first OB fold" evidence="15">
    <location>
        <begin position="180"/>
        <end position="284"/>
    </location>
</feature>
<dbReference type="EMBL" id="BSYR01000065">
    <property type="protein sequence ID" value="GMJ13750.1"/>
    <property type="molecule type" value="Genomic_DNA"/>
</dbReference>
<dbReference type="Gene3D" id="2.40.50.140">
    <property type="entry name" value="Nucleic acid-binding proteins"/>
    <property type="match status" value="4"/>
</dbReference>
<evidence type="ECO:0000259" key="16">
    <source>
        <dbReference type="Pfam" id="PF04057"/>
    </source>
</evidence>
<dbReference type="FunFam" id="2.40.50.140:FF:000257">
    <property type="entry name" value="Replication protein A subunit"/>
    <property type="match status" value="1"/>
</dbReference>
<evidence type="ECO:0000256" key="4">
    <source>
        <dbReference type="ARBA" id="ARBA00022723"/>
    </source>
</evidence>
<dbReference type="InterPro" id="IPR012340">
    <property type="entry name" value="NA-bd_OB-fold"/>
</dbReference>
<dbReference type="PANTHER" id="PTHR47165">
    <property type="entry name" value="OS03G0429900 PROTEIN"/>
    <property type="match status" value="1"/>
</dbReference>
<evidence type="ECO:0000313" key="20">
    <source>
        <dbReference type="Proteomes" id="UP001165190"/>
    </source>
</evidence>
<dbReference type="GO" id="GO:0006260">
    <property type="term" value="P:DNA replication"/>
    <property type="evidence" value="ECO:0007669"/>
    <property type="project" value="UniProtKB-KW"/>
</dbReference>
<evidence type="ECO:0000256" key="8">
    <source>
        <dbReference type="ARBA" id="ARBA00023125"/>
    </source>
</evidence>
<keyword evidence="20" id="KW-1185">Reference proteome</keyword>
<dbReference type="Pfam" id="PF08646">
    <property type="entry name" value="Rep_fac-A_C"/>
    <property type="match status" value="1"/>
</dbReference>
<comment type="caution">
    <text evidence="19">The sequence shown here is derived from an EMBL/GenBank/DDBJ whole genome shotgun (WGS) entry which is preliminary data.</text>
</comment>
<dbReference type="InterPro" id="IPR031657">
    <property type="entry name" value="REPA_OB_2"/>
</dbReference>
<dbReference type="PANTHER" id="PTHR47165:SF4">
    <property type="entry name" value="OS03G0429900 PROTEIN"/>
    <property type="match status" value="1"/>
</dbReference>
<dbReference type="GO" id="GO:0005634">
    <property type="term" value="C:nucleus"/>
    <property type="evidence" value="ECO:0007669"/>
    <property type="project" value="UniProtKB-SubCell"/>
</dbReference>
<dbReference type="CDD" id="cd04474">
    <property type="entry name" value="RPA1_DBD_A"/>
    <property type="match status" value="1"/>
</dbReference>
<evidence type="ECO:0000256" key="6">
    <source>
        <dbReference type="ARBA" id="ARBA00022771"/>
    </source>
</evidence>
<keyword evidence="6 14" id="KW-0863">Zinc-finger</keyword>
<accession>A0A9W7MVT0</accession>
<dbReference type="AlphaFoldDB" id="A0A9W7MVT0"/>
<feature type="domain" description="Replication factor-A protein 1 N-terminal" evidence="16">
    <location>
        <begin position="5"/>
        <end position="103"/>
    </location>
</feature>
<organism evidence="19 20">
    <name type="scientific">Hibiscus trionum</name>
    <name type="common">Flower of an hour</name>
    <dbReference type="NCBI Taxonomy" id="183268"/>
    <lineage>
        <taxon>Eukaryota</taxon>
        <taxon>Viridiplantae</taxon>
        <taxon>Streptophyta</taxon>
        <taxon>Embryophyta</taxon>
        <taxon>Tracheophyta</taxon>
        <taxon>Spermatophyta</taxon>
        <taxon>Magnoliopsida</taxon>
        <taxon>eudicotyledons</taxon>
        <taxon>Gunneridae</taxon>
        <taxon>Pentapetalae</taxon>
        <taxon>rosids</taxon>
        <taxon>malvids</taxon>
        <taxon>Malvales</taxon>
        <taxon>Malvaceae</taxon>
        <taxon>Malvoideae</taxon>
        <taxon>Hibiscus</taxon>
    </lineage>
</organism>
<keyword evidence="3 14" id="KW-0235">DNA replication</keyword>
<evidence type="ECO:0000313" key="19">
    <source>
        <dbReference type="EMBL" id="GMJ13750.1"/>
    </source>
</evidence>